<dbReference type="SUPFAM" id="SSF55073">
    <property type="entry name" value="Nucleotide cyclase"/>
    <property type="match status" value="1"/>
</dbReference>
<dbReference type="SMART" id="SM00091">
    <property type="entry name" value="PAS"/>
    <property type="match status" value="2"/>
</dbReference>
<dbReference type="PROSITE" id="PS50113">
    <property type="entry name" value="PAC"/>
    <property type="match status" value="1"/>
</dbReference>
<dbReference type="InterPro" id="IPR029787">
    <property type="entry name" value="Nucleotide_cyclase"/>
</dbReference>
<organism evidence="5 6">
    <name type="scientific">Deinococcus seoulensis</name>
    <dbReference type="NCBI Taxonomy" id="1837379"/>
    <lineage>
        <taxon>Bacteria</taxon>
        <taxon>Thermotogati</taxon>
        <taxon>Deinococcota</taxon>
        <taxon>Deinococci</taxon>
        <taxon>Deinococcales</taxon>
        <taxon>Deinococcaceae</taxon>
        <taxon>Deinococcus</taxon>
    </lineage>
</organism>
<dbReference type="PROSITE" id="PS50883">
    <property type="entry name" value="EAL"/>
    <property type="match status" value="1"/>
</dbReference>
<keyword evidence="6" id="KW-1185">Reference proteome</keyword>
<dbReference type="Gene3D" id="3.30.450.20">
    <property type="entry name" value="PAS domain"/>
    <property type="match status" value="2"/>
</dbReference>
<evidence type="ECO:0000313" key="6">
    <source>
        <dbReference type="Proteomes" id="UP000634308"/>
    </source>
</evidence>
<evidence type="ECO:0008006" key="7">
    <source>
        <dbReference type="Google" id="ProtNLM"/>
    </source>
</evidence>
<dbReference type="PROSITE" id="PS50887">
    <property type="entry name" value="GGDEF"/>
    <property type="match status" value="1"/>
</dbReference>
<dbReference type="InterPro" id="IPR052155">
    <property type="entry name" value="Biofilm_reg_signaling"/>
</dbReference>
<dbReference type="EMBL" id="BMQM01000011">
    <property type="protein sequence ID" value="GGR58100.1"/>
    <property type="molecule type" value="Genomic_DNA"/>
</dbReference>
<dbReference type="Pfam" id="PF08448">
    <property type="entry name" value="PAS_4"/>
    <property type="match status" value="2"/>
</dbReference>
<evidence type="ECO:0000259" key="1">
    <source>
        <dbReference type="PROSITE" id="PS50112"/>
    </source>
</evidence>
<dbReference type="NCBIfam" id="TIGR00254">
    <property type="entry name" value="GGDEF"/>
    <property type="match status" value="1"/>
</dbReference>
<dbReference type="CDD" id="cd01949">
    <property type="entry name" value="GGDEF"/>
    <property type="match status" value="1"/>
</dbReference>
<dbReference type="InterPro" id="IPR000160">
    <property type="entry name" value="GGDEF_dom"/>
</dbReference>
<dbReference type="RefSeq" id="WP_189064824.1">
    <property type="nucleotide sequence ID" value="NZ_BMQM01000011.1"/>
</dbReference>
<dbReference type="Gene3D" id="3.30.70.270">
    <property type="match status" value="1"/>
</dbReference>
<evidence type="ECO:0000259" key="3">
    <source>
        <dbReference type="PROSITE" id="PS50883"/>
    </source>
</evidence>
<gene>
    <name evidence="5" type="ORF">GCM10008959_19810</name>
</gene>
<dbReference type="Pfam" id="PF00563">
    <property type="entry name" value="EAL"/>
    <property type="match status" value="1"/>
</dbReference>
<feature type="domain" description="GGDEF" evidence="4">
    <location>
        <begin position="362"/>
        <end position="495"/>
    </location>
</feature>
<dbReference type="CDD" id="cd00130">
    <property type="entry name" value="PAS"/>
    <property type="match status" value="2"/>
</dbReference>
<accession>A0ABQ2RRM5</accession>
<dbReference type="SMART" id="SM00267">
    <property type="entry name" value="GGDEF"/>
    <property type="match status" value="1"/>
</dbReference>
<dbReference type="InterPro" id="IPR035919">
    <property type="entry name" value="EAL_sf"/>
</dbReference>
<dbReference type="SUPFAM" id="SSF55785">
    <property type="entry name" value="PYP-like sensor domain (PAS domain)"/>
    <property type="match status" value="2"/>
</dbReference>
<evidence type="ECO:0000259" key="2">
    <source>
        <dbReference type="PROSITE" id="PS50113"/>
    </source>
</evidence>
<dbReference type="InterPro" id="IPR035965">
    <property type="entry name" value="PAS-like_dom_sf"/>
</dbReference>
<dbReference type="Proteomes" id="UP000634308">
    <property type="component" value="Unassembled WGS sequence"/>
</dbReference>
<dbReference type="NCBIfam" id="TIGR00229">
    <property type="entry name" value="sensory_box"/>
    <property type="match status" value="1"/>
</dbReference>
<feature type="domain" description="PAC" evidence="2">
    <location>
        <begin position="277"/>
        <end position="329"/>
    </location>
</feature>
<dbReference type="InterPro" id="IPR000014">
    <property type="entry name" value="PAS"/>
</dbReference>
<evidence type="ECO:0000259" key="4">
    <source>
        <dbReference type="PROSITE" id="PS50887"/>
    </source>
</evidence>
<evidence type="ECO:0000313" key="5">
    <source>
        <dbReference type="EMBL" id="GGR58100.1"/>
    </source>
</evidence>
<dbReference type="PANTHER" id="PTHR44757:SF2">
    <property type="entry name" value="BIOFILM ARCHITECTURE MAINTENANCE PROTEIN MBAA"/>
    <property type="match status" value="1"/>
</dbReference>
<feature type="domain" description="EAL" evidence="3">
    <location>
        <begin position="504"/>
        <end position="756"/>
    </location>
</feature>
<dbReference type="PROSITE" id="PS50112">
    <property type="entry name" value="PAS"/>
    <property type="match status" value="1"/>
</dbReference>
<reference evidence="6" key="1">
    <citation type="journal article" date="2019" name="Int. J. Syst. Evol. Microbiol.">
        <title>The Global Catalogue of Microorganisms (GCM) 10K type strain sequencing project: providing services to taxonomists for standard genome sequencing and annotation.</title>
        <authorList>
            <consortium name="The Broad Institute Genomics Platform"/>
            <consortium name="The Broad Institute Genome Sequencing Center for Infectious Disease"/>
            <person name="Wu L."/>
            <person name="Ma J."/>
        </authorList>
    </citation>
    <scope>NUCLEOTIDE SEQUENCE [LARGE SCALE GENOMIC DNA]</scope>
    <source>
        <strain evidence="6">JCM 31404</strain>
    </source>
</reference>
<sequence length="756" mass="83734">MTSSPGDVPDLLDALRPLLSAAGISEALLRQVLTTGQLTPPVTPTAEETMRESLGALSELHRHLASLKAERDELRESFDLASRFQVVLTPHGRLIDVNGTTVQAGQTPREELLNRPLWDAPWWPRDPEHRGALREAVARAGRGEATSLKVPARSAGGRRVTLELQFTPVRRGDQVSRVMVEGREITGQVEAMREAQLARVALEALLENVQDGIVACDAQGNLTVFNRMSREMHGLDRADIDPSEWSRHYDLFEPDGVTPLTQERVPLFRALRGELVQGAEMVIAPRGLTRRTVVASGGPLTGPDGQALGAVVAMHDITDRKHAESRLRHEALHDRLTGLPNRSLLNSLLEKTMQRFEREPNNPYAVMFLDLDDFKNVNDGYGHLTGDRLLLETAARLKDAVRKTDTVARLGGDEFAVLLDAPCDEVNALRVAERLQRAMARPFRLQRDEVRVSTSIGLANGRRSYTRIEEPLRDADTAMYVAKRRGKNRTVLFEQSMHDQAQERVDTERQLREALRDGQFRLHYQPVMELASGRCVGFEALVRWQHPSRGLLGPGAFLEVAERSGLIVPLGAWVLREAQRQLLEWQDDPQLAHLLVSVNLSGQQLQVEAGSPDDLLAMTFPAGLHLEITETSLVDTPEAMRTMRALHRRGVPLMLDDFGTGFASLAAAQRFPVDTLKIDRSFVAPLPGDGDDRHSAIVASVVTLARHMNMRVVAEGVETLEQARAVQDLGCRFAQGFLFARPADAEVAGAFARAHL</sequence>
<feature type="domain" description="PAS" evidence="1">
    <location>
        <begin position="198"/>
        <end position="274"/>
    </location>
</feature>
<dbReference type="SMART" id="SM00052">
    <property type="entry name" value="EAL"/>
    <property type="match status" value="1"/>
</dbReference>
<dbReference type="InterPro" id="IPR001633">
    <property type="entry name" value="EAL_dom"/>
</dbReference>
<dbReference type="CDD" id="cd01948">
    <property type="entry name" value="EAL"/>
    <property type="match status" value="1"/>
</dbReference>
<dbReference type="InterPro" id="IPR043128">
    <property type="entry name" value="Rev_trsase/Diguanyl_cyclase"/>
</dbReference>
<dbReference type="Pfam" id="PF00990">
    <property type="entry name" value="GGDEF"/>
    <property type="match status" value="1"/>
</dbReference>
<dbReference type="PANTHER" id="PTHR44757">
    <property type="entry name" value="DIGUANYLATE CYCLASE DGCP"/>
    <property type="match status" value="1"/>
</dbReference>
<comment type="caution">
    <text evidence="5">The sequence shown here is derived from an EMBL/GenBank/DDBJ whole genome shotgun (WGS) entry which is preliminary data.</text>
</comment>
<name>A0ABQ2RRM5_9DEIO</name>
<dbReference type="Gene3D" id="3.20.20.450">
    <property type="entry name" value="EAL domain"/>
    <property type="match status" value="1"/>
</dbReference>
<dbReference type="InterPro" id="IPR000700">
    <property type="entry name" value="PAS-assoc_C"/>
</dbReference>
<protein>
    <recommendedName>
        <fullName evidence="7">EAL domain-containing protein</fullName>
    </recommendedName>
</protein>
<dbReference type="InterPro" id="IPR013656">
    <property type="entry name" value="PAS_4"/>
</dbReference>
<proteinExistence type="predicted"/>
<dbReference type="SUPFAM" id="SSF141868">
    <property type="entry name" value="EAL domain-like"/>
    <property type="match status" value="1"/>
</dbReference>